<evidence type="ECO:0000256" key="1">
    <source>
        <dbReference type="ARBA" id="ARBA00009437"/>
    </source>
</evidence>
<dbReference type="PANTHER" id="PTHR30118:SF10">
    <property type="entry name" value="LYSR FAMILY TRANSCRIPTIONAL REGULATOR"/>
    <property type="match status" value="1"/>
</dbReference>
<evidence type="ECO:0000313" key="7">
    <source>
        <dbReference type="Proteomes" id="UP000069162"/>
    </source>
</evidence>
<sequence>MLEKPDFEYLKNIDLNSVLYFSAVMSYKTIFNASVVMNCSAPTVSIMLKRFCSYFPVPLFEREGRCLKPTKYAVELDKMISETFFNFRYTLAGSKPVRVMDEI</sequence>
<protein>
    <recommendedName>
        <fullName evidence="5">HTH lysR-type domain-containing protein</fullName>
    </recommendedName>
</protein>
<dbReference type="InterPro" id="IPR000847">
    <property type="entry name" value="LysR_HTH_N"/>
</dbReference>
<keyword evidence="4" id="KW-0804">Transcription</keyword>
<dbReference type="Pfam" id="PF00126">
    <property type="entry name" value="HTH_1"/>
    <property type="match status" value="1"/>
</dbReference>
<evidence type="ECO:0000313" key="6">
    <source>
        <dbReference type="EMBL" id="ALR78061.1"/>
    </source>
</evidence>
<evidence type="ECO:0000256" key="4">
    <source>
        <dbReference type="ARBA" id="ARBA00023163"/>
    </source>
</evidence>
<proteinExistence type="inferred from homology"/>
<dbReference type="AlphaFoldDB" id="A0A806XHB0"/>
<dbReference type="Gene3D" id="1.10.10.10">
    <property type="entry name" value="Winged helix-like DNA-binding domain superfamily/Winged helix DNA-binding domain"/>
    <property type="match status" value="1"/>
</dbReference>
<dbReference type="GO" id="GO:0003700">
    <property type="term" value="F:DNA-binding transcription factor activity"/>
    <property type="evidence" value="ECO:0007669"/>
    <property type="project" value="InterPro"/>
</dbReference>
<dbReference type="OrthoDB" id="6626834at2"/>
<dbReference type="GO" id="GO:0003677">
    <property type="term" value="F:DNA binding"/>
    <property type="evidence" value="ECO:0007669"/>
    <property type="project" value="UniProtKB-KW"/>
</dbReference>
<comment type="similarity">
    <text evidence="1">Belongs to the LysR transcriptional regulatory family.</text>
</comment>
<keyword evidence="3" id="KW-0238">DNA-binding</keyword>
<dbReference type="PANTHER" id="PTHR30118">
    <property type="entry name" value="HTH-TYPE TRANSCRIPTIONAL REGULATOR LEUO-RELATED"/>
    <property type="match status" value="1"/>
</dbReference>
<evidence type="ECO:0000256" key="2">
    <source>
        <dbReference type="ARBA" id="ARBA00023015"/>
    </source>
</evidence>
<accession>A0A806XHB0</accession>
<dbReference type="PROSITE" id="PS50931">
    <property type="entry name" value="HTH_LYSR"/>
    <property type="match status" value="1"/>
</dbReference>
<dbReference type="SUPFAM" id="SSF46785">
    <property type="entry name" value="Winged helix' DNA-binding domain"/>
    <property type="match status" value="1"/>
</dbReference>
<evidence type="ECO:0000259" key="5">
    <source>
        <dbReference type="PROSITE" id="PS50931"/>
    </source>
</evidence>
<dbReference type="InterPro" id="IPR036390">
    <property type="entry name" value="WH_DNA-bd_sf"/>
</dbReference>
<feature type="domain" description="HTH lysR-type" evidence="5">
    <location>
        <begin position="13"/>
        <end position="70"/>
    </location>
</feature>
<dbReference type="InterPro" id="IPR036388">
    <property type="entry name" value="WH-like_DNA-bd_sf"/>
</dbReference>
<dbReference type="RefSeq" id="WP_013364784.1">
    <property type="nucleotide sequence ID" value="NZ_CP012871.1"/>
</dbReference>
<evidence type="ECO:0000256" key="3">
    <source>
        <dbReference type="ARBA" id="ARBA00023125"/>
    </source>
</evidence>
<organism evidence="6 7">
    <name type="scientific">[Enterobacter] lignolyticus</name>
    <dbReference type="NCBI Taxonomy" id="1334193"/>
    <lineage>
        <taxon>Bacteria</taxon>
        <taxon>Pseudomonadati</taxon>
        <taxon>Pseudomonadota</taxon>
        <taxon>Gammaproteobacteria</taxon>
        <taxon>Enterobacterales</taxon>
        <taxon>Enterobacteriaceae</taxon>
        <taxon>Pluralibacter</taxon>
    </lineage>
</organism>
<keyword evidence="2" id="KW-0805">Transcription regulation</keyword>
<dbReference type="EMBL" id="CP012871">
    <property type="protein sequence ID" value="ALR78061.1"/>
    <property type="molecule type" value="Genomic_DNA"/>
</dbReference>
<dbReference type="KEGG" id="kle:AO703_17790"/>
<name>A0A806XHB0_9ENTR</name>
<gene>
    <name evidence="6" type="ORF">AO703_17790</name>
</gene>
<dbReference type="Proteomes" id="UP000069162">
    <property type="component" value="Chromosome"/>
</dbReference>
<reference evidence="7" key="1">
    <citation type="submission" date="2015-10" db="EMBL/GenBank/DDBJ databases">
        <title>Complete Genome Sequencing of Klebsiella sp. strain G5.</title>
        <authorList>
            <person name="Chan K.-G."/>
            <person name="Chen J.-W."/>
        </authorList>
    </citation>
    <scope>NUCLEOTIDE SEQUENCE [LARGE SCALE GENOMIC DNA]</scope>
    <source>
        <strain evidence="7">G5</strain>
    </source>
</reference>
<dbReference type="InterPro" id="IPR050389">
    <property type="entry name" value="LysR-type_TF"/>
</dbReference>